<dbReference type="AlphaFoldDB" id="A0A9D3Y075"/>
<evidence type="ECO:0000313" key="2">
    <source>
        <dbReference type="Proteomes" id="UP000828390"/>
    </source>
</evidence>
<proteinExistence type="predicted"/>
<dbReference type="EMBL" id="JAIWYP010000073">
    <property type="protein sequence ID" value="KAH3690227.1"/>
    <property type="molecule type" value="Genomic_DNA"/>
</dbReference>
<keyword evidence="2" id="KW-1185">Reference proteome</keyword>
<sequence length="359" mass="41646">MALPNHSRKSQNATDFQKTQSVNLSRYFLGTNVLTKKNAPQPAAMKNAQTPRALITTALPNEFHKDLTTNVTSRVLTRKQDVNIFERTQTIFKLSRDIITTNVLTKCHEDWNKNVTSKKNTLPPAGHVFQQTRRQTGQKQYTLTSRVLTRFYKIHIRKNATPPEGHVFQPTGTIFKLFQDIIGTHSVNNVHVEDIFKRSRAFIRANILTKFHKDWTINVTSREITRKNARPPDDIIRTNLLTKFHEDWTMNVTSRELTRCFYSHIMKNACTLTRTIFELIKEIFPENLLTNFHEDLTINKNAPPHGGNFHENWTINVTSRVLTGFYYSHIRKITFQDIIGTNLLTKFHEDLKINVASEC</sequence>
<gene>
    <name evidence="1" type="ORF">DPMN_194989</name>
</gene>
<organism evidence="1 2">
    <name type="scientific">Dreissena polymorpha</name>
    <name type="common">Zebra mussel</name>
    <name type="synonym">Mytilus polymorpha</name>
    <dbReference type="NCBI Taxonomy" id="45954"/>
    <lineage>
        <taxon>Eukaryota</taxon>
        <taxon>Metazoa</taxon>
        <taxon>Spiralia</taxon>
        <taxon>Lophotrochozoa</taxon>
        <taxon>Mollusca</taxon>
        <taxon>Bivalvia</taxon>
        <taxon>Autobranchia</taxon>
        <taxon>Heteroconchia</taxon>
        <taxon>Euheterodonta</taxon>
        <taxon>Imparidentia</taxon>
        <taxon>Neoheterodontei</taxon>
        <taxon>Myida</taxon>
        <taxon>Dreissenoidea</taxon>
        <taxon>Dreissenidae</taxon>
        <taxon>Dreissena</taxon>
    </lineage>
</organism>
<name>A0A9D3Y075_DREPO</name>
<evidence type="ECO:0000313" key="1">
    <source>
        <dbReference type="EMBL" id="KAH3690227.1"/>
    </source>
</evidence>
<reference evidence="1" key="2">
    <citation type="submission" date="2020-11" db="EMBL/GenBank/DDBJ databases">
        <authorList>
            <person name="McCartney M.A."/>
            <person name="Auch B."/>
            <person name="Kono T."/>
            <person name="Mallez S."/>
            <person name="Becker A."/>
            <person name="Gohl D.M."/>
            <person name="Silverstein K.A.T."/>
            <person name="Koren S."/>
            <person name="Bechman K.B."/>
            <person name="Herman A."/>
            <person name="Abrahante J.E."/>
            <person name="Garbe J."/>
        </authorList>
    </citation>
    <scope>NUCLEOTIDE SEQUENCE</scope>
    <source>
        <strain evidence="1">Duluth1</strain>
        <tissue evidence="1">Whole animal</tissue>
    </source>
</reference>
<protein>
    <submittedName>
        <fullName evidence="1">Uncharacterized protein</fullName>
    </submittedName>
</protein>
<accession>A0A9D3Y075</accession>
<dbReference type="Proteomes" id="UP000828390">
    <property type="component" value="Unassembled WGS sequence"/>
</dbReference>
<comment type="caution">
    <text evidence="1">The sequence shown here is derived from an EMBL/GenBank/DDBJ whole genome shotgun (WGS) entry which is preliminary data.</text>
</comment>
<reference evidence="1" key="1">
    <citation type="journal article" date="2019" name="bioRxiv">
        <title>The Genome of the Zebra Mussel, Dreissena polymorpha: A Resource for Invasive Species Research.</title>
        <authorList>
            <person name="McCartney M.A."/>
            <person name="Auch B."/>
            <person name="Kono T."/>
            <person name="Mallez S."/>
            <person name="Zhang Y."/>
            <person name="Obille A."/>
            <person name="Becker A."/>
            <person name="Abrahante J.E."/>
            <person name="Garbe J."/>
            <person name="Badalamenti J.P."/>
            <person name="Herman A."/>
            <person name="Mangelson H."/>
            <person name="Liachko I."/>
            <person name="Sullivan S."/>
            <person name="Sone E.D."/>
            <person name="Koren S."/>
            <person name="Silverstein K.A.T."/>
            <person name="Beckman K.B."/>
            <person name="Gohl D.M."/>
        </authorList>
    </citation>
    <scope>NUCLEOTIDE SEQUENCE</scope>
    <source>
        <strain evidence="1">Duluth1</strain>
        <tissue evidence="1">Whole animal</tissue>
    </source>
</reference>